<protein>
    <recommendedName>
        <fullName evidence="3">Lipoprotein</fullName>
    </recommendedName>
</protein>
<reference evidence="1 2" key="1">
    <citation type="submission" date="2021-03" db="EMBL/GenBank/DDBJ databases">
        <title>novel species isolated from a fishpond in China.</title>
        <authorList>
            <person name="Lu H."/>
            <person name="Cai Z."/>
        </authorList>
    </citation>
    <scope>NUCLEOTIDE SEQUENCE [LARGE SCALE GENOMIC DNA]</scope>
    <source>
        <strain evidence="1 2">Y57</strain>
    </source>
</reference>
<dbReference type="RefSeq" id="WP_206593943.1">
    <property type="nucleotide sequence ID" value="NZ_JAFKCS010000007.1"/>
</dbReference>
<evidence type="ECO:0000313" key="1">
    <source>
        <dbReference type="EMBL" id="MBN7820109.1"/>
    </source>
</evidence>
<gene>
    <name evidence="1" type="ORF">J0A65_09550</name>
</gene>
<keyword evidence="2" id="KW-1185">Reference proteome</keyword>
<accession>A0ABS3CUA7</accession>
<comment type="caution">
    <text evidence="1">The sequence shown here is derived from an EMBL/GenBank/DDBJ whole genome shotgun (WGS) entry which is preliminary data.</text>
</comment>
<dbReference type="PROSITE" id="PS51257">
    <property type="entry name" value="PROKAR_LIPOPROTEIN"/>
    <property type="match status" value="1"/>
</dbReference>
<evidence type="ECO:0008006" key="3">
    <source>
        <dbReference type="Google" id="ProtNLM"/>
    </source>
</evidence>
<proteinExistence type="predicted"/>
<organism evidence="1 2">
    <name type="scientific">Bowmanella yangjiangensis</name>
    <dbReference type="NCBI Taxonomy" id="2811230"/>
    <lineage>
        <taxon>Bacteria</taxon>
        <taxon>Pseudomonadati</taxon>
        <taxon>Pseudomonadota</taxon>
        <taxon>Gammaproteobacteria</taxon>
        <taxon>Alteromonadales</taxon>
        <taxon>Alteromonadaceae</taxon>
        <taxon>Bowmanella</taxon>
    </lineage>
</organism>
<sequence length="433" mass="47861">MQQQKLITSDRWRIRFIAQNSMISAMLAGLMACGGDRDNLAPVPAPTPPTETCSSWPTLYQPEYRGQSALQSVVRLSDCSVIVAGYEGSTAQSQAAGNSNAFVERLTLDTQGAVQRVWRYVLDTTGTDQINQLLLDNNQILFVGASTGAMPGQVNQGKQDVLIGRLSVDGSLIGVSQLGTERPNVPVKLLKLAPEQYLLVGYDDYFIPTNYLEAKENPWLARLDEHNQGQFQLQWWQTDDTPQGDFYTSAAMDSDLYVGYQSDMGESRGAWLKKLTTNGDPYWSVSLSNSPIDTIAGTQVVNEEVWLVGTSYLALDQNYQGRGDLFLAKMSPTSGDLISVEMFGSAALDWARLLIPYQGKWLVLAETGLDEALTEWEVSLYQHDGQFWQSESLQIGKKTLVLSADVVAEQLLTVGYWVDEQGRAKAYMVGFSL</sequence>
<name>A0ABS3CUA7_9ALTE</name>
<dbReference type="Proteomes" id="UP000663992">
    <property type="component" value="Unassembled WGS sequence"/>
</dbReference>
<dbReference type="EMBL" id="JAFKCS010000007">
    <property type="protein sequence ID" value="MBN7820109.1"/>
    <property type="molecule type" value="Genomic_DNA"/>
</dbReference>
<evidence type="ECO:0000313" key="2">
    <source>
        <dbReference type="Proteomes" id="UP000663992"/>
    </source>
</evidence>